<evidence type="ECO:0000259" key="2">
    <source>
        <dbReference type="Pfam" id="PF23750"/>
    </source>
</evidence>
<reference evidence="3" key="1">
    <citation type="journal article" date="2021" name="PeerJ">
        <title>Extensive microbial diversity within the chicken gut microbiome revealed by metagenomics and culture.</title>
        <authorList>
            <person name="Gilroy R."/>
            <person name="Ravi A."/>
            <person name="Getino M."/>
            <person name="Pursley I."/>
            <person name="Horton D.L."/>
            <person name="Alikhan N.F."/>
            <person name="Baker D."/>
            <person name="Gharbi K."/>
            <person name="Hall N."/>
            <person name="Watson M."/>
            <person name="Adriaenssens E.M."/>
            <person name="Foster-Nyarko E."/>
            <person name="Jarju S."/>
            <person name="Secka A."/>
            <person name="Antonio M."/>
            <person name="Oren A."/>
            <person name="Chaudhuri R.R."/>
            <person name="La Ragione R."/>
            <person name="Hildebrand F."/>
            <person name="Pallen M.J."/>
        </authorList>
    </citation>
    <scope>NUCLEOTIDE SEQUENCE</scope>
    <source>
        <strain evidence="3">ChiGjej1B1-14440</strain>
    </source>
</reference>
<dbReference type="Proteomes" id="UP000886724">
    <property type="component" value="Unassembled WGS sequence"/>
</dbReference>
<reference evidence="3" key="2">
    <citation type="submission" date="2021-04" db="EMBL/GenBank/DDBJ databases">
        <authorList>
            <person name="Gilroy R."/>
        </authorList>
    </citation>
    <scope>NUCLEOTIDE SEQUENCE</scope>
    <source>
        <strain evidence="3">ChiGjej1B1-14440</strain>
    </source>
</reference>
<keyword evidence="1" id="KW-0812">Transmembrane</keyword>
<evidence type="ECO:0000313" key="4">
    <source>
        <dbReference type="Proteomes" id="UP000886724"/>
    </source>
</evidence>
<evidence type="ECO:0000256" key="1">
    <source>
        <dbReference type="SAM" id="Phobius"/>
    </source>
</evidence>
<accession>A0A9D1XMF7</accession>
<protein>
    <submittedName>
        <fullName evidence="3">PepSY domain-containing protein</fullName>
    </submittedName>
</protein>
<comment type="caution">
    <text evidence="3">The sequence shown here is derived from an EMBL/GenBank/DDBJ whole genome shotgun (WGS) entry which is preliminary data.</text>
</comment>
<keyword evidence="1" id="KW-0472">Membrane</keyword>
<evidence type="ECO:0000313" key="3">
    <source>
        <dbReference type="EMBL" id="HIX82024.1"/>
    </source>
</evidence>
<dbReference type="InterPro" id="IPR055431">
    <property type="entry name" value="RsgI_M"/>
</dbReference>
<dbReference type="EMBL" id="DXET01000189">
    <property type="protein sequence ID" value="HIX82024.1"/>
    <property type="molecule type" value="Genomic_DNA"/>
</dbReference>
<organism evidence="3 4">
    <name type="scientific">Candidatus Erysipelatoclostridium merdavium</name>
    <dbReference type="NCBI Taxonomy" id="2838566"/>
    <lineage>
        <taxon>Bacteria</taxon>
        <taxon>Bacillati</taxon>
        <taxon>Bacillota</taxon>
        <taxon>Erysipelotrichia</taxon>
        <taxon>Erysipelotrichales</taxon>
        <taxon>Erysipelotrichales incertae sedis</taxon>
    </lineage>
</organism>
<gene>
    <name evidence="3" type="ORF">H9980_08660</name>
</gene>
<dbReference type="Gene3D" id="3.10.450.40">
    <property type="match status" value="1"/>
</dbReference>
<name>A0A9D1XMF7_9FIRM</name>
<keyword evidence="1" id="KW-1133">Transmembrane helix</keyword>
<proteinExistence type="predicted"/>
<sequence length="328" mass="37655">MKNREIKDQLKKEFRQLQMNDIKKELLDEIKYVKQVEASSSKKTHRKLVSHWKMSAICLSMIIILSFVTVNFNQRSHDGCIVSFDVNPNIELEVNDENRVTDFDYHNEEGKLVLKDMDLIDTDIDVAVNAIIGSMFKNGYIDEIKNSVLVTVQGDDRNTREELKKRVANDVKEVLDGYSIQASVVSQDIEYSSKVEKLADEYQISVGKATLIQELINANPSYEFSDLTNLTINDLNTLVHYKNIQFKTITIDGVESHDGYLSDEEVKEKVLEHAKVAENEVINYQSNMDCDDNRLIFNVQMQDSYAIYNYQLNAISGEIITFNVEVNV</sequence>
<dbReference type="AlphaFoldDB" id="A0A9D1XMF7"/>
<feature type="transmembrane region" description="Helical" evidence="1">
    <location>
        <begin position="52"/>
        <end position="72"/>
    </location>
</feature>
<dbReference type="Pfam" id="PF23750">
    <property type="entry name" value="RsgI_M"/>
    <property type="match status" value="1"/>
</dbReference>
<feature type="domain" description="Anti-sigma factor RsgI-like middle" evidence="2">
    <location>
        <begin position="81"/>
        <end position="214"/>
    </location>
</feature>